<dbReference type="GO" id="GO:0051287">
    <property type="term" value="F:NAD binding"/>
    <property type="evidence" value="ECO:0007669"/>
    <property type="project" value="InterPro"/>
</dbReference>
<dbReference type="OrthoDB" id="435038at2759"/>
<dbReference type="InterPro" id="IPR051265">
    <property type="entry name" value="HIBADH-related_NP60_sf"/>
</dbReference>
<gene>
    <name evidence="4" type="ORF">H0H81_002805</name>
</gene>
<dbReference type="InterPro" id="IPR006115">
    <property type="entry name" value="6PGDH_NADP-bd"/>
</dbReference>
<proteinExistence type="inferred from homology"/>
<reference evidence="4" key="2">
    <citation type="submission" date="2021-10" db="EMBL/GenBank/DDBJ databases">
        <title>Phylogenomics reveals ancestral predisposition of the termite-cultivated fungus Termitomyces towards a domesticated lifestyle.</title>
        <authorList>
            <person name="Auxier B."/>
            <person name="Grum-Grzhimaylo A."/>
            <person name="Cardenas M.E."/>
            <person name="Lodge J.D."/>
            <person name="Laessoe T."/>
            <person name="Pedersen O."/>
            <person name="Smith M.E."/>
            <person name="Kuyper T.W."/>
            <person name="Franco-Molano E.A."/>
            <person name="Baroni T.J."/>
            <person name="Aanen D.K."/>
        </authorList>
    </citation>
    <scope>NUCLEOTIDE SEQUENCE</scope>
    <source>
        <strain evidence="4">D49</strain>
    </source>
</reference>
<dbReference type="InterPro" id="IPR013328">
    <property type="entry name" value="6PGD_dom2"/>
</dbReference>
<comment type="similarity">
    <text evidence="1">Belongs to the HIBADH-related family. NP60 subfamily.</text>
</comment>
<dbReference type="InterPro" id="IPR002204">
    <property type="entry name" value="3-OH-isobutyrate_DH-rel_CS"/>
</dbReference>
<dbReference type="SUPFAM" id="SSF51735">
    <property type="entry name" value="NAD(P)-binding Rossmann-fold domains"/>
    <property type="match status" value="1"/>
</dbReference>
<dbReference type="InterPro" id="IPR008927">
    <property type="entry name" value="6-PGluconate_DH-like_C_sf"/>
</dbReference>
<dbReference type="EMBL" id="JABCKI010000083">
    <property type="protein sequence ID" value="KAG5652980.1"/>
    <property type="molecule type" value="Genomic_DNA"/>
</dbReference>
<sequence length="378" mass="41131">MSESLLSAIRDNVPYSRPENPNSHSAPRVGFVGLGTMGYLMAQNLANHRASLPNEHSPLLIWNRTKQKSENLLDALGKDKIRIAQDPGQVALECDVIIVNLANDFVVKSIYEKFTEALRRVPPSQNKIFVETSTVSPEVYIYVVNLRLNPSLKIYPSLAGELDALVSSIPHSHLITCPVFGRPEVAAKSQLLIIMSGDYRSKKEVAYLLVPAIGRKVVDLGGNLEKALIFKLIGNSMILGSLEVLAEAYTLAQKSGIDADNVHDLVQEILPAPSIVGYSDKMAHDKFDGSVGGFSIDGGIKDASHIRRLTAEVNSPMPAIDVAHQHLLTARAIHQSKKQAGKAKFETLEWSGIVAGTRVAAGLDGLDSKKHEHTVQQD</sequence>
<evidence type="ECO:0000256" key="1">
    <source>
        <dbReference type="ARBA" id="ARBA00007598"/>
    </source>
</evidence>
<dbReference type="Proteomes" id="UP000717328">
    <property type="component" value="Unassembled WGS sequence"/>
</dbReference>
<dbReference type="PROSITE" id="PS00895">
    <property type="entry name" value="3_HYDROXYISOBUT_DH"/>
    <property type="match status" value="1"/>
</dbReference>
<dbReference type="InterPro" id="IPR036291">
    <property type="entry name" value="NAD(P)-bd_dom_sf"/>
</dbReference>
<dbReference type="InterPro" id="IPR029154">
    <property type="entry name" value="HIBADH-like_NADP-bd"/>
</dbReference>
<protein>
    <submittedName>
        <fullName evidence="4">Uncharacterized protein</fullName>
    </submittedName>
</protein>
<feature type="domain" description="6-phosphogluconate dehydrogenase NADP-binding" evidence="2">
    <location>
        <begin position="28"/>
        <end position="138"/>
    </location>
</feature>
<evidence type="ECO:0000313" key="5">
    <source>
        <dbReference type="Proteomes" id="UP000717328"/>
    </source>
</evidence>
<name>A0A9P7KLQ5_9AGAR</name>
<dbReference type="PANTHER" id="PTHR43580:SF8">
    <property type="entry name" value="6-PHOSPHOGLUCONATE DEHYDROGENASE NADP-BINDING DOMAIN-CONTAINING PROTEIN-RELATED"/>
    <property type="match status" value="1"/>
</dbReference>
<evidence type="ECO:0000259" key="2">
    <source>
        <dbReference type="Pfam" id="PF03446"/>
    </source>
</evidence>
<organism evidence="4 5">
    <name type="scientific">Sphagnurus paluster</name>
    <dbReference type="NCBI Taxonomy" id="117069"/>
    <lineage>
        <taxon>Eukaryota</taxon>
        <taxon>Fungi</taxon>
        <taxon>Dikarya</taxon>
        <taxon>Basidiomycota</taxon>
        <taxon>Agaricomycotina</taxon>
        <taxon>Agaricomycetes</taxon>
        <taxon>Agaricomycetidae</taxon>
        <taxon>Agaricales</taxon>
        <taxon>Tricholomatineae</taxon>
        <taxon>Lyophyllaceae</taxon>
        <taxon>Sphagnurus</taxon>
    </lineage>
</organism>
<keyword evidence="5" id="KW-1185">Reference proteome</keyword>
<accession>A0A9P7KLQ5</accession>
<dbReference type="PANTHER" id="PTHR43580">
    <property type="entry name" value="OXIDOREDUCTASE GLYR1-RELATED"/>
    <property type="match status" value="1"/>
</dbReference>
<dbReference type="GO" id="GO:0016491">
    <property type="term" value="F:oxidoreductase activity"/>
    <property type="evidence" value="ECO:0007669"/>
    <property type="project" value="InterPro"/>
</dbReference>
<reference evidence="4" key="1">
    <citation type="submission" date="2021-02" db="EMBL/GenBank/DDBJ databases">
        <authorList>
            <person name="Nieuwenhuis M."/>
            <person name="Van De Peppel L.J.J."/>
        </authorList>
    </citation>
    <scope>NUCLEOTIDE SEQUENCE</scope>
    <source>
        <strain evidence="4">D49</strain>
    </source>
</reference>
<evidence type="ECO:0000259" key="3">
    <source>
        <dbReference type="Pfam" id="PF14833"/>
    </source>
</evidence>
<dbReference type="GO" id="GO:0050661">
    <property type="term" value="F:NADP binding"/>
    <property type="evidence" value="ECO:0007669"/>
    <property type="project" value="InterPro"/>
</dbReference>
<dbReference type="Gene3D" id="1.10.1040.10">
    <property type="entry name" value="N-(1-d-carboxylethyl)-l-norvaline Dehydrogenase, domain 2"/>
    <property type="match status" value="1"/>
</dbReference>
<dbReference type="Gene3D" id="3.40.50.720">
    <property type="entry name" value="NAD(P)-binding Rossmann-like Domain"/>
    <property type="match status" value="1"/>
</dbReference>
<dbReference type="Pfam" id="PF14833">
    <property type="entry name" value="NAD_binding_11"/>
    <property type="match status" value="1"/>
</dbReference>
<dbReference type="AlphaFoldDB" id="A0A9P7KLQ5"/>
<comment type="caution">
    <text evidence="4">The sequence shown here is derived from an EMBL/GenBank/DDBJ whole genome shotgun (WGS) entry which is preliminary data.</text>
</comment>
<feature type="domain" description="3-hydroxyisobutyrate dehydrogenase-like NAD-binding" evidence="3">
    <location>
        <begin position="230"/>
        <end position="336"/>
    </location>
</feature>
<evidence type="ECO:0000313" key="4">
    <source>
        <dbReference type="EMBL" id="KAG5652980.1"/>
    </source>
</evidence>
<dbReference type="SUPFAM" id="SSF48179">
    <property type="entry name" value="6-phosphogluconate dehydrogenase C-terminal domain-like"/>
    <property type="match status" value="1"/>
</dbReference>
<dbReference type="Pfam" id="PF03446">
    <property type="entry name" value="NAD_binding_2"/>
    <property type="match status" value="1"/>
</dbReference>